<protein>
    <submittedName>
        <fullName evidence="7">LysR family transcriptional regulator</fullName>
    </submittedName>
</protein>
<accession>A0A5Q2TYS6</accession>
<keyword evidence="3" id="KW-0238">DNA-binding</keyword>
<dbReference type="InterPro" id="IPR000847">
    <property type="entry name" value="LysR_HTH_N"/>
</dbReference>
<dbReference type="EMBL" id="CP045845">
    <property type="protein sequence ID" value="QGH31013.1"/>
    <property type="molecule type" value="Genomic_DNA"/>
</dbReference>
<evidence type="ECO:0000256" key="1">
    <source>
        <dbReference type="ARBA" id="ARBA00009437"/>
    </source>
</evidence>
<dbReference type="Proteomes" id="UP000344450">
    <property type="component" value="Chromosome"/>
</dbReference>
<reference evidence="6 8" key="1">
    <citation type="submission" date="2019-10" db="EMBL/GenBank/DDBJ databases">
        <title>Complete genome sequencing of drug resistant plasmids in Kluyvera intermedia.</title>
        <authorList>
            <person name="Ke C."/>
            <person name="Jian S."/>
        </authorList>
    </citation>
    <scope>NUCLEOTIDE SEQUENCE [LARGE SCALE GENOMIC DNA]</scope>
    <source>
        <strain evidence="6 8">N2-1</strain>
    </source>
</reference>
<organism evidence="7 9">
    <name type="scientific">Kluyvera intermedia</name>
    <name type="common">Enterobacter intermedius</name>
    <dbReference type="NCBI Taxonomy" id="61648"/>
    <lineage>
        <taxon>Bacteria</taxon>
        <taxon>Pseudomonadati</taxon>
        <taxon>Pseudomonadota</taxon>
        <taxon>Gammaproteobacteria</taxon>
        <taxon>Enterobacterales</taxon>
        <taxon>Enterobacteriaceae</taxon>
        <taxon>Kluyvera</taxon>
    </lineage>
</organism>
<name>A0A5Q2TYS6_KLUIN</name>
<dbReference type="PANTHER" id="PTHR30118">
    <property type="entry name" value="HTH-TYPE TRANSCRIPTIONAL REGULATOR LEUO-RELATED"/>
    <property type="match status" value="1"/>
</dbReference>
<dbReference type="InterPro" id="IPR036390">
    <property type="entry name" value="WH_DNA-bd_sf"/>
</dbReference>
<reference evidence="7" key="2">
    <citation type="submission" date="2023-04" db="EMBL/GenBank/DDBJ databases">
        <title>APH(3)-Id, a novel chromosomal aminoglycoside phosphotransferase, identified from an environmental isolate of Kluyvera intermedia DW18.</title>
        <authorList>
            <person name="Sha Y."/>
        </authorList>
    </citation>
    <scope>NUCLEOTIDE SEQUENCE</scope>
    <source>
        <strain evidence="7">DW18</strain>
    </source>
</reference>
<dbReference type="InterPro" id="IPR005119">
    <property type="entry name" value="LysR_subst-bd"/>
</dbReference>
<dbReference type="Pfam" id="PF03466">
    <property type="entry name" value="LysR_substrate"/>
    <property type="match status" value="1"/>
</dbReference>
<keyword evidence="4" id="KW-0804">Transcription</keyword>
<dbReference type="AlphaFoldDB" id="A0A5Q2TYS6"/>
<dbReference type="GO" id="GO:0003677">
    <property type="term" value="F:DNA binding"/>
    <property type="evidence" value="ECO:0007669"/>
    <property type="project" value="UniProtKB-KW"/>
</dbReference>
<dbReference type="Proteomes" id="UP001177527">
    <property type="component" value="Chromosome"/>
</dbReference>
<dbReference type="SUPFAM" id="SSF53850">
    <property type="entry name" value="Periplasmic binding protein-like II"/>
    <property type="match status" value="1"/>
</dbReference>
<gene>
    <name evidence="6" type="ORF">GHC21_15655</name>
    <name evidence="7" type="ORF">QBD33_16305</name>
</gene>
<evidence type="ECO:0000256" key="4">
    <source>
        <dbReference type="ARBA" id="ARBA00023163"/>
    </source>
</evidence>
<evidence type="ECO:0000256" key="2">
    <source>
        <dbReference type="ARBA" id="ARBA00023015"/>
    </source>
</evidence>
<evidence type="ECO:0000313" key="8">
    <source>
        <dbReference type="Proteomes" id="UP000344450"/>
    </source>
</evidence>
<dbReference type="Gene3D" id="3.40.190.10">
    <property type="entry name" value="Periplasmic binding protein-like II"/>
    <property type="match status" value="2"/>
</dbReference>
<dbReference type="SUPFAM" id="SSF46785">
    <property type="entry name" value="Winged helix' DNA-binding domain"/>
    <property type="match status" value="1"/>
</dbReference>
<dbReference type="InterPro" id="IPR050389">
    <property type="entry name" value="LysR-type_TF"/>
</dbReference>
<dbReference type="GO" id="GO:0003700">
    <property type="term" value="F:DNA-binding transcription factor activity"/>
    <property type="evidence" value="ECO:0007669"/>
    <property type="project" value="InterPro"/>
</dbReference>
<sequence length="312" mass="35800">MANLYNLKRFDLNLLIIFECIYQNLSISQAAQTLFITPSAVSQSLQRLRVQLNDPLFVRSGKGITPTTVAVNLHHHLEKNLNNIEETINMMGTSELKKQFVVYGPQFHAIPAITDFMNILIEDPNLEVTYHDTSAITEDIEDIMNYRKADVIFHIAPCTNRSLICIPLNKFNVSLVCRKDHPRLGNNATFSELSKERFILFQARENEIKDYKQYYEEISLTERNIAFRSSSLMSLANTIHSSDLIGFMPTRVFELLKDSLKLKEVILPKSLPEFTMYMIYSRSSMSSPFFSEVINKASKLKSHSANECNKDI</sequence>
<dbReference type="RefSeq" id="WP_153743421.1">
    <property type="nucleotide sequence ID" value="NZ_CP045843.1"/>
</dbReference>
<evidence type="ECO:0000259" key="5">
    <source>
        <dbReference type="PROSITE" id="PS50931"/>
    </source>
</evidence>
<proteinExistence type="inferred from homology"/>
<keyword evidence="2" id="KW-0805">Transcription regulation</keyword>
<feature type="domain" description="HTH lysR-type" evidence="5">
    <location>
        <begin position="10"/>
        <end position="67"/>
    </location>
</feature>
<dbReference type="PANTHER" id="PTHR30118:SF14">
    <property type="entry name" value="LYSR FAMILY TRANSCRIPTIONAL REGULATOR"/>
    <property type="match status" value="1"/>
</dbReference>
<evidence type="ECO:0000313" key="7">
    <source>
        <dbReference type="EMBL" id="WGL55185.1"/>
    </source>
</evidence>
<dbReference type="Gene3D" id="1.10.10.10">
    <property type="entry name" value="Winged helix-like DNA-binding domain superfamily/Winged helix DNA-binding domain"/>
    <property type="match status" value="1"/>
</dbReference>
<dbReference type="NCBIfam" id="NF047710">
    <property type="entry name" value="TransRegCitRGProt"/>
    <property type="match status" value="1"/>
</dbReference>
<dbReference type="GeneID" id="91973858"/>
<evidence type="ECO:0000313" key="6">
    <source>
        <dbReference type="EMBL" id="QGH31013.1"/>
    </source>
</evidence>
<comment type="similarity">
    <text evidence="1">Belongs to the LysR transcriptional regulatory family.</text>
</comment>
<keyword evidence="8" id="KW-1185">Reference proteome</keyword>
<dbReference type="PROSITE" id="PS50931">
    <property type="entry name" value="HTH_LYSR"/>
    <property type="match status" value="1"/>
</dbReference>
<dbReference type="Pfam" id="PF00126">
    <property type="entry name" value="HTH_1"/>
    <property type="match status" value="1"/>
</dbReference>
<dbReference type="EMBL" id="CP123488">
    <property type="protein sequence ID" value="WGL55185.1"/>
    <property type="molecule type" value="Genomic_DNA"/>
</dbReference>
<dbReference type="InterPro" id="IPR036388">
    <property type="entry name" value="WH-like_DNA-bd_sf"/>
</dbReference>
<evidence type="ECO:0000313" key="9">
    <source>
        <dbReference type="Proteomes" id="UP001177527"/>
    </source>
</evidence>
<evidence type="ECO:0000256" key="3">
    <source>
        <dbReference type="ARBA" id="ARBA00023125"/>
    </source>
</evidence>